<comment type="caution">
    <text evidence="1">The sequence shown here is derived from an EMBL/GenBank/DDBJ whole genome shotgun (WGS) entry which is preliminary data.</text>
</comment>
<accession>A0ACB9NIZ0</accession>
<evidence type="ECO:0000313" key="2">
    <source>
        <dbReference type="Proteomes" id="UP000828941"/>
    </source>
</evidence>
<proteinExistence type="predicted"/>
<protein>
    <submittedName>
        <fullName evidence="1">Uncharacterized protein</fullName>
    </submittedName>
</protein>
<dbReference type="Proteomes" id="UP000828941">
    <property type="component" value="Chromosome 6"/>
</dbReference>
<organism evidence="1 2">
    <name type="scientific">Bauhinia variegata</name>
    <name type="common">Purple orchid tree</name>
    <name type="synonym">Phanera variegata</name>
    <dbReference type="NCBI Taxonomy" id="167791"/>
    <lineage>
        <taxon>Eukaryota</taxon>
        <taxon>Viridiplantae</taxon>
        <taxon>Streptophyta</taxon>
        <taxon>Embryophyta</taxon>
        <taxon>Tracheophyta</taxon>
        <taxon>Spermatophyta</taxon>
        <taxon>Magnoliopsida</taxon>
        <taxon>eudicotyledons</taxon>
        <taxon>Gunneridae</taxon>
        <taxon>Pentapetalae</taxon>
        <taxon>rosids</taxon>
        <taxon>fabids</taxon>
        <taxon>Fabales</taxon>
        <taxon>Fabaceae</taxon>
        <taxon>Cercidoideae</taxon>
        <taxon>Cercideae</taxon>
        <taxon>Bauhiniinae</taxon>
        <taxon>Bauhinia</taxon>
    </lineage>
</organism>
<dbReference type="EMBL" id="CM039431">
    <property type="protein sequence ID" value="KAI4336293.1"/>
    <property type="molecule type" value="Genomic_DNA"/>
</dbReference>
<gene>
    <name evidence="1" type="ORF">L6164_014837</name>
</gene>
<reference evidence="1 2" key="1">
    <citation type="journal article" date="2022" name="DNA Res.">
        <title>Chromosomal-level genome assembly of the orchid tree Bauhinia variegata (Leguminosae; Cercidoideae) supports the allotetraploid origin hypothesis of Bauhinia.</title>
        <authorList>
            <person name="Zhong Y."/>
            <person name="Chen Y."/>
            <person name="Zheng D."/>
            <person name="Pang J."/>
            <person name="Liu Y."/>
            <person name="Luo S."/>
            <person name="Meng S."/>
            <person name="Qian L."/>
            <person name="Wei D."/>
            <person name="Dai S."/>
            <person name="Zhou R."/>
        </authorList>
    </citation>
    <scope>NUCLEOTIDE SEQUENCE [LARGE SCALE GENOMIC DNA]</scope>
    <source>
        <strain evidence="1">BV-YZ2020</strain>
    </source>
</reference>
<keyword evidence="2" id="KW-1185">Reference proteome</keyword>
<evidence type="ECO:0000313" key="1">
    <source>
        <dbReference type="EMBL" id="KAI4336293.1"/>
    </source>
</evidence>
<name>A0ACB9NIZ0_BAUVA</name>
<sequence length="106" mass="11984">MLDHTYMALLHAGAHRWKSKTNPKDWIHSAVAILSLGCVKRTGQETINRARVLRGIAILGMRNSCKIIKKCQRPKLDLSFCLLISQVLPNALRHPSSAFKGWRILL</sequence>